<evidence type="ECO:0000313" key="3">
    <source>
        <dbReference type="Proteomes" id="UP000257109"/>
    </source>
</evidence>
<reference evidence="2" key="1">
    <citation type="submission" date="2018-05" db="EMBL/GenBank/DDBJ databases">
        <title>Draft genome of Mucuna pruriens seed.</title>
        <authorList>
            <person name="Nnadi N.E."/>
            <person name="Vos R."/>
            <person name="Hasami M.H."/>
            <person name="Devisetty U.K."/>
            <person name="Aguiy J.C."/>
        </authorList>
    </citation>
    <scope>NUCLEOTIDE SEQUENCE [LARGE SCALE GENOMIC DNA]</scope>
    <source>
        <strain evidence="2">JCA_2017</strain>
    </source>
</reference>
<dbReference type="Gene3D" id="1.10.340.70">
    <property type="match status" value="1"/>
</dbReference>
<evidence type="ECO:0008006" key="4">
    <source>
        <dbReference type="Google" id="ProtNLM"/>
    </source>
</evidence>
<dbReference type="PANTHER" id="PTHR48475">
    <property type="entry name" value="RIBONUCLEASE H"/>
    <property type="match status" value="1"/>
</dbReference>
<evidence type="ECO:0000256" key="1">
    <source>
        <dbReference type="SAM" id="MobiDB-lite"/>
    </source>
</evidence>
<organism evidence="2 3">
    <name type="scientific">Mucuna pruriens</name>
    <name type="common">Velvet bean</name>
    <name type="synonym">Dolichos pruriens</name>
    <dbReference type="NCBI Taxonomy" id="157652"/>
    <lineage>
        <taxon>Eukaryota</taxon>
        <taxon>Viridiplantae</taxon>
        <taxon>Streptophyta</taxon>
        <taxon>Embryophyta</taxon>
        <taxon>Tracheophyta</taxon>
        <taxon>Spermatophyta</taxon>
        <taxon>Magnoliopsida</taxon>
        <taxon>eudicotyledons</taxon>
        <taxon>Gunneridae</taxon>
        <taxon>Pentapetalae</taxon>
        <taxon>rosids</taxon>
        <taxon>fabids</taxon>
        <taxon>Fabales</taxon>
        <taxon>Fabaceae</taxon>
        <taxon>Papilionoideae</taxon>
        <taxon>50 kb inversion clade</taxon>
        <taxon>NPAAA clade</taxon>
        <taxon>indigoferoid/millettioid clade</taxon>
        <taxon>Phaseoleae</taxon>
        <taxon>Mucuna</taxon>
    </lineage>
</organism>
<accession>A0A371FBS6</accession>
<keyword evidence="3" id="KW-1185">Reference proteome</keyword>
<feature type="non-terminal residue" evidence="2">
    <location>
        <position position="1"/>
    </location>
</feature>
<dbReference type="Proteomes" id="UP000257109">
    <property type="component" value="Unassembled WGS sequence"/>
</dbReference>
<evidence type="ECO:0000313" key="2">
    <source>
        <dbReference type="EMBL" id="RDX75755.1"/>
    </source>
</evidence>
<name>A0A371FBS6_MUCPR</name>
<proteinExistence type="predicted"/>
<comment type="caution">
    <text evidence="2">The sequence shown here is derived from an EMBL/GenBank/DDBJ whole genome shotgun (WGS) entry which is preliminary data.</text>
</comment>
<feature type="region of interest" description="Disordered" evidence="1">
    <location>
        <begin position="1"/>
        <end position="31"/>
    </location>
</feature>
<dbReference type="AlphaFoldDB" id="A0A371FBS6"/>
<protein>
    <recommendedName>
        <fullName evidence="4">Integrase zinc-binding domain-containing protein</fullName>
    </recommendedName>
</protein>
<gene>
    <name evidence="2" type="ORF">CR513_44338</name>
</gene>
<dbReference type="EMBL" id="QJKJ01009737">
    <property type="protein sequence ID" value="RDX75755.1"/>
    <property type="molecule type" value="Genomic_DNA"/>
</dbReference>
<dbReference type="PANTHER" id="PTHR48475:SF2">
    <property type="entry name" value="RIBONUCLEASE H"/>
    <property type="match status" value="1"/>
</dbReference>
<sequence>MKYLDKKNQDGNDLREIHPPSRAQGAERESQSIKKGVLRLVIHESIGRPTIEEPNVGCVEEQATWMSPLIAYLRGEILPKDPAMAKRLIKDATRYVIIKGEPYRRGFSFLLLRCIEGEEAHYVIKEVHEGLCGSHIEGRVLASKIAKAGYYWLTLKGDCIDYMKRCNKFQRFTEVSNAP</sequence>